<gene>
    <name evidence="2" type="ORF">M595_0593</name>
</gene>
<dbReference type="OrthoDB" id="9816453at2"/>
<reference evidence="2 3" key="1">
    <citation type="journal article" date="2013" name="Front. Microbiol.">
        <title>Comparative genomic analyses of the cyanobacterium, Lyngbya aestuarii BL J, a powerful hydrogen producer.</title>
        <authorList>
            <person name="Kothari A."/>
            <person name="Vaughn M."/>
            <person name="Garcia-Pichel F."/>
        </authorList>
    </citation>
    <scope>NUCLEOTIDE SEQUENCE [LARGE SCALE GENOMIC DNA]</scope>
    <source>
        <strain evidence="2 3">BL J</strain>
    </source>
</reference>
<evidence type="ECO:0000313" key="2">
    <source>
        <dbReference type="EMBL" id="ERT09521.1"/>
    </source>
</evidence>
<dbReference type="InterPro" id="IPR018711">
    <property type="entry name" value="NAGPA"/>
</dbReference>
<dbReference type="RefSeq" id="WP_023064401.1">
    <property type="nucleotide sequence ID" value="NZ_AUZM01000003.1"/>
</dbReference>
<comment type="caution">
    <text evidence="2">The sequence shown here is derived from an EMBL/GenBank/DDBJ whole genome shotgun (WGS) entry which is preliminary data.</text>
</comment>
<keyword evidence="3" id="KW-1185">Reference proteome</keyword>
<accession>U7QSX9</accession>
<evidence type="ECO:0000313" key="3">
    <source>
        <dbReference type="Proteomes" id="UP000017127"/>
    </source>
</evidence>
<organism evidence="2 3">
    <name type="scientific">Lyngbya aestuarii BL J</name>
    <dbReference type="NCBI Taxonomy" id="1348334"/>
    <lineage>
        <taxon>Bacteria</taxon>
        <taxon>Bacillati</taxon>
        <taxon>Cyanobacteriota</taxon>
        <taxon>Cyanophyceae</taxon>
        <taxon>Oscillatoriophycideae</taxon>
        <taxon>Oscillatoriales</taxon>
        <taxon>Microcoleaceae</taxon>
        <taxon>Lyngbya</taxon>
    </lineage>
</organism>
<dbReference type="PANTHER" id="PTHR40446">
    <property type="entry name" value="N-ACETYLGLUCOSAMINE-1-PHOSPHODIESTER ALPHA-N-ACETYLGLUCOSAMINIDASE"/>
    <property type="match status" value="1"/>
</dbReference>
<proteinExistence type="predicted"/>
<sequence>MNKRFLIKTILSFSLVILLTPGLLYLGLHLTRPLPISKQKQKLFQGITYQRIRRSKPDPLMVHIVKIDLTTPGIKLLVTPGKPGEDNQDIAAQTTSEFLQNYDLQLAINGSFFHPFYVHSPIDYYPHSGERVNILGQAISQGKIYSSVNEDWPVLCISPENKAEIYPDTCPQNTVQGIAGNLILVKKGKPIKVKKFSDHNKKFPRTAVAIDKTGETLWFILIDGRQPFYSTGVTLATLTNIIQEIEGVETALNLDGGGSTTLVISEGTDTKVLNAPFHSRIPMRQRPIANHIGIYALPIEQK</sequence>
<dbReference type="Pfam" id="PF09992">
    <property type="entry name" value="NAGPA"/>
    <property type="match status" value="1"/>
</dbReference>
<evidence type="ECO:0000259" key="1">
    <source>
        <dbReference type="Pfam" id="PF09992"/>
    </source>
</evidence>
<feature type="domain" description="Phosphodiester glycosidase" evidence="1">
    <location>
        <begin position="104"/>
        <end position="295"/>
    </location>
</feature>
<dbReference type="Proteomes" id="UP000017127">
    <property type="component" value="Unassembled WGS sequence"/>
</dbReference>
<dbReference type="AlphaFoldDB" id="U7QSX9"/>
<dbReference type="PANTHER" id="PTHR40446:SF2">
    <property type="entry name" value="N-ACETYLGLUCOSAMINE-1-PHOSPHODIESTER ALPHA-N-ACETYLGLUCOSAMINIDASE"/>
    <property type="match status" value="1"/>
</dbReference>
<name>U7QSX9_9CYAN</name>
<protein>
    <recommendedName>
        <fullName evidence="1">Phosphodiester glycosidase domain-containing protein</fullName>
    </recommendedName>
</protein>
<dbReference type="EMBL" id="AUZM01000003">
    <property type="protein sequence ID" value="ERT09521.1"/>
    <property type="molecule type" value="Genomic_DNA"/>
</dbReference>